<evidence type="ECO:0000313" key="1">
    <source>
        <dbReference type="EMBL" id="SAL83074.1"/>
    </source>
</evidence>
<sequence length="86" mass="9053">MRAVHVVHGAVRLTDFVSVHVLEDAFIEEGKAALTAAAMLAGSSCHCDTALISTGGQETTLPVPSFARQVTGMLTSWPWARMAAAE</sequence>
<dbReference type="AlphaFoldDB" id="A0A158KPS0"/>
<comment type="caution">
    <text evidence="1">The sequence shown here is derived from an EMBL/GenBank/DDBJ whole genome shotgun (WGS) entry which is preliminary data.</text>
</comment>
<proteinExistence type="predicted"/>
<dbReference type="Proteomes" id="UP000054770">
    <property type="component" value="Unassembled WGS sequence"/>
</dbReference>
<organism evidence="1 2">
    <name type="scientific">Caballeronia choica</name>
    <dbReference type="NCBI Taxonomy" id="326476"/>
    <lineage>
        <taxon>Bacteria</taxon>
        <taxon>Pseudomonadati</taxon>
        <taxon>Pseudomonadota</taxon>
        <taxon>Betaproteobacteria</taxon>
        <taxon>Burkholderiales</taxon>
        <taxon>Burkholderiaceae</taxon>
        <taxon>Caballeronia</taxon>
    </lineage>
</organism>
<reference evidence="1" key="1">
    <citation type="submission" date="2016-01" db="EMBL/GenBank/DDBJ databases">
        <authorList>
            <person name="Peeters C."/>
        </authorList>
    </citation>
    <scope>NUCLEOTIDE SEQUENCE [LARGE SCALE GENOMIC DNA]</scope>
    <source>
        <strain evidence="1">LMG 22940</strain>
    </source>
</reference>
<name>A0A158KPS0_9BURK</name>
<accession>A0A158KPS0</accession>
<dbReference type="EMBL" id="FCON02000131">
    <property type="protein sequence ID" value="SAL83074.1"/>
    <property type="molecule type" value="Genomic_DNA"/>
</dbReference>
<protein>
    <submittedName>
        <fullName evidence="1">Universal stress protein</fullName>
    </submittedName>
</protein>
<gene>
    <name evidence="1" type="ORF">AWB68_06771</name>
</gene>
<evidence type="ECO:0000313" key="2">
    <source>
        <dbReference type="Proteomes" id="UP000054770"/>
    </source>
</evidence>
<keyword evidence="2" id="KW-1185">Reference proteome</keyword>